<dbReference type="Gene3D" id="1.10.575.10">
    <property type="entry name" value="P1 Nuclease"/>
    <property type="match status" value="1"/>
</dbReference>
<evidence type="ECO:0000256" key="5">
    <source>
        <dbReference type="ARBA" id="ARBA00023157"/>
    </source>
</evidence>
<dbReference type="Proteomes" id="UP000199203">
    <property type="component" value="Unassembled WGS sequence"/>
</dbReference>
<evidence type="ECO:0000256" key="2">
    <source>
        <dbReference type="ARBA" id="ARBA00022723"/>
    </source>
</evidence>
<evidence type="ECO:0000256" key="6">
    <source>
        <dbReference type="ARBA" id="ARBA00023180"/>
    </source>
</evidence>
<dbReference type="PANTHER" id="PTHR33146:SF26">
    <property type="entry name" value="ENDONUCLEASE 4"/>
    <property type="match status" value="1"/>
</dbReference>
<proteinExistence type="predicted"/>
<keyword evidence="1" id="KW-0540">Nuclease</keyword>
<keyword evidence="4" id="KW-0378">Hydrolase</keyword>
<dbReference type="GO" id="GO:0046872">
    <property type="term" value="F:metal ion binding"/>
    <property type="evidence" value="ECO:0007669"/>
    <property type="project" value="UniProtKB-KW"/>
</dbReference>
<dbReference type="InterPro" id="IPR003154">
    <property type="entry name" value="S1/P1nuclease"/>
</dbReference>
<dbReference type="RefSeq" id="WP_089872441.1">
    <property type="nucleotide sequence ID" value="NZ_FNBH01000001.1"/>
</dbReference>
<organism evidence="7 8">
    <name type="scientific">Epilithonimonas hungarica</name>
    <dbReference type="NCBI Taxonomy" id="454006"/>
    <lineage>
        <taxon>Bacteria</taxon>
        <taxon>Pseudomonadati</taxon>
        <taxon>Bacteroidota</taxon>
        <taxon>Flavobacteriia</taxon>
        <taxon>Flavobacteriales</taxon>
        <taxon>Weeksellaceae</taxon>
        <taxon>Chryseobacterium group</taxon>
        <taxon>Epilithonimonas</taxon>
    </lineage>
</organism>
<evidence type="ECO:0000256" key="1">
    <source>
        <dbReference type="ARBA" id="ARBA00022722"/>
    </source>
</evidence>
<keyword evidence="3" id="KW-0255">Endonuclease</keyword>
<name>A0A1G7JC76_9FLAO</name>
<dbReference type="STRING" id="454006.SAMN05421825_1343"/>
<evidence type="ECO:0000313" key="7">
    <source>
        <dbReference type="EMBL" id="SDF22505.1"/>
    </source>
</evidence>
<dbReference type="InterPro" id="IPR008947">
    <property type="entry name" value="PLipase_C/P1_nuclease_dom_sf"/>
</dbReference>
<keyword evidence="2" id="KW-0479">Metal-binding</keyword>
<keyword evidence="5" id="KW-1015">Disulfide bond</keyword>
<dbReference type="GO" id="GO:0006308">
    <property type="term" value="P:DNA catabolic process"/>
    <property type="evidence" value="ECO:0007669"/>
    <property type="project" value="InterPro"/>
</dbReference>
<accession>A0A1G7JC76</accession>
<gene>
    <name evidence="7" type="ORF">SAMN05421825_1343</name>
</gene>
<evidence type="ECO:0000256" key="4">
    <source>
        <dbReference type="ARBA" id="ARBA00022801"/>
    </source>
</evidence>
<dbReference type="AlphaFoldDB" id="A0A1G7JC76"/>
<protein>
    <submittedName>
        <fullName evidence="7">S1/P1 Nuclease</fullName>
    </submittedName>
</protein>
<dbReference type="EMBL" id="FNBH01000001">
    <property type="protein sequence ID" value="SDF22505.1"/>
    <property type="molecule type" value="Genomic_DNA"/>
</dbReference>
<evidence type="ECO:0000313" key="8">
    <source>
        <dbReference type="Proteomes" id="UP000199203"/>
    </source>
</evidence>
<dbReference type="PANTHER" id="PTHR33146">
    <property type="entry name" value="ENDONUCLEASE 4"/>
    <property type="match status" value="1"/>
</dbReference>
<dbReference type="Pfam" id="PF02265">
    <property type="entry name" value="S1-P1_nuclease"/>
    <property type="match status" value="1"/>
</dbReference>
<dbReference type="CDD" id="cd11010">
    <property type="entry name" value="S1-P1_nuclease"/>
    <property type="match status" value="1"/>
</dbReference>
<keyword evidence="8" id="KW-1185">Reference proteome</keyword>
<dbReference type="GO" id="GO:0003676">
    <property type="term" value="F:nucleic acid binding"/>
    <property type="evidence" value="ECO:0007669"/>
    <property type="project" value="InterPro"/>
</dbReference>
<dbReference type="OrthoDB" id="267579at2"/>
<dbReference type="SUPFAM" id="SSF48537">
    <property type="entry name" value="Phospholipase C/P1 nuclease"/>
    <property type="match status" value="1"/>
</dbReference>
<dbReference type="GO" id="GO:0016788">
    <property type="term" value="F:hydrolase activity, acting on ester bonds"/>
    <property type="evidence" value="ECO:0007669"/>
    <property type="project" value="InterPro"/>
</dbReference>
<keyword evidence="6" id="KW-0325">Glycoprotein</keyword>
<reference evidence="8" key="1">
    <citation type="submission" date="2016-10" db="EMBL/GenBank/DDBJ databases">
        <authorList>
            <person name="Varghese N."/>
            <person name="Submissions S."/>
        </authorList>
    </citation>
    <scope>NUCLEOTIDE SEQUENCE [LARGE SCALE GENOMIC DNA]</scope>
    <source>
        <strain evidence="8">DSM 19684</strain>
    </source>
</reference>
<evidence type="ECO:0000256" key="3">
    <source>
        <dbReference type="ARBA" id="ARBA00022759"/>
    </source>
</evidence>
<dbReference type="GO" id="GO:0004519">
    <property type="term" value="F:endonuclease activity"/>
    <property type="evidence" value="ECO:0007669"/>
    <property type="project" value="UniProtKB-KW"/>
</dbReference>
<sequence length="264" mass="30736">MKRILSRFTLAICILSSLYSFAWGLTGHRIVAEIAQHHLSSKAQRNIKKLFGEQKMAYYANWPDFIKSDTTGVWKETSSWHYVNINPQKNFQQFKDSLSVQRSPNLYTQIRILSDKIKDKNVSEKDKKEALIFLIHLVGDLHQPLHVGRAEDLGGNKINVTYFGQNTNLHSLWDSKLVDNQKYTYTEFANLLDVKSKDEVKQIQNGTLEEWLFDSHKIANSIYYQTPKDSKLSYDYNYRFESTLERQLLYGGLRLAKVLNDIFG</sequence>